<dbReference type="NCBIfam" id="TIGR01725">
    <property type="entry name" value="phge_HK97_gp10"/>
    <property type="match status" value="1"/>
</dbReference>
<accession>A0A1H8RZP7</accession>
<keyword evidence="3" id="KW-1185">Reference proteome</keyword>
<organism evidence="2 3">
    <name type="scientific">Halorientalis persicus</name>
    <dbReference type="NCBI Taxonomy" id="1367881"/>
    <lineage>
        <taxon>Archaea</taxon>
        <taxon>Methanobacteriati</taxon>
        <taxon>Methanobacteriota</taxon>
        <taxon>Stenosarchaea group</taxon>
        <taxon>Halobacteria</taxon>
        <taxon>Halobacteriales</taxon>
        <taxon>Haloarculaceae</taxon>
        <taxon>Halorientalis</taxon>
    </lineage>
</organism>
<dbReference type="AlphaFoldDB" id="A0A1H8RZP7"/>
<dbReference type="InterPro" id="IPR010064">
    <property type="entry name" value="HK97-gp10_tail"/>
</dbReference>
<gene>
    <name evidence="2" type="ORF">SAMN05216388_101782</name>
</gene>
<dbReference type="RefSeq" id="WP_092662105.1">
    <property type="nucleotide sequence ID" value="NZ_FOCX01000017.1"/>
</dbReference>
<dbReference type="Proteomes" id="UP000198775">
    <property type="component" value="Unassembled WGS sequence"/>
</dbReference>
<reference evidence="3" key="1">
    <citation type="submission" date="2016-10" db="EMBL/GenBank/DDBJ databases">
        <authorList>
            <person name="Varghese N."/>
            <person name="Submissions S."/>
        </authorList>
    </citation>
    <scope>NUCLEOTIDE SEQUENCE [LARGE SCALE GENOMIC DNA]</scope>
    <source>
        <strain evidence="3">IBRC-M 10043</strain>
    </source>
</reference>
<keyword evidence="1" id="KW-0175">Coiled coil</keyword>
<feature type="coiled-coil region" evidence="1">
    <location>
        <begin position="7"/>
        <end position="34"/>
    </location>
</feature>
<evidence type="ECO:0000256" key="1">
    <source>
        <dbReference type="SAM" id="Coils"/>
    </source>
</evidence>
<sequence>MTDIGGLGAAAEDLDDLADALEAAADEVDEAVDAGVQKTAFQMEGTAKRHAPVDTGALRASIQARRLNVGRWAVGSSMEYAADVEYGTAPHPITPDDADALRFPGPDGDPVFAQHVDHPGTPAQPYLRPSLKQHESGLVDNIAAEIEALLEAHL</sequence>
<dbReference type="OrthoDB" id="350983at2157"/>
<name>A0A1H8RZP7_9EURY</name>
<proteinExistence type="predicted"/>
<protein>
    <submittedName>
        <fullName evidence="2">Phage protein, HK97 gp10 family</fullName>
    </submittedName>
</protein>
<evidence type="ECO:0000313" key="3">
    <source>
        <dbReference type="Proteomes" id="UP000198775"/>
    </source>
</evidence>
<evidence type="ECO:0000313" key="2">
    <source>
        <dbReference type="EMBL" id="SEO71423.1"/>
    </source>
</evidence>
<dbReference type="EMBL" id="FOCX01000017">
    <property type="protein sequence ID" value="SEO71423.1"/>
    <property type="molecule type" value="Genomic_DNA"/>
</dbReference>
<dbReference type="Pfam" id="PF04883">
    <property type="entry name" value="HK97-gp10_like"/>
    <property type="match status" value="1"/>
</dbReference>